<dbReference type="Proteomes" id="UP000215027">
    <property type="component" value="Chromosome I"/>
</dbReference>
<sequence>MAIRYDKSFSTLYRVEGCAATDTSGYLQLFSLFQYPLSGRRLCSPGRRSHRSHEPAVSVPSIGSKAVQRRVLGHLRRGQ</sequence>
<accession>A0A160T2G9</accession>
<gene>
    <name evidence="1" type="ORF">CFX0092_A2433</name>
</gene>
<dbReference type="EMBL" id="LN890655">
    <property type="protein sequence ID" value="CUS04311.2"/>
    <property type="molecule type" value="Genomic_DNA"/>
</dbReference>
<proteinExistence type="predicted"/>
<dbReference type="KEGG" id="pbf:CFX0092_A2433"/>
<dbReference type="AlphaFoldDB" id="A0A160T2G9"/>
<keyword evidence="2" id="KW-1185">Reference proteome</keyword>
<evidence type="ECO:0000313" key="1">
    <source>
        <dbReference type="EMBL" id="CUS04311.2"/>
    </source>
</evidence>
<protein>
    <submittedName>
        <fullName evidence="1">Uncharacterized protein</fullName>
    </submittedName>
</protein>
<organism evidence="1 2">
    <name type="scientific">Candidatus Promineifilum breve</name>
    <dbReference type="NCBI Taxonomy" id="1806508"/>
    <lineage>
        <taxon>Bacteria</taxon>
        <taxon>Bacillati</taxon>
        <taxon>Chloroflexota</taxon>
        <taxon>Ardenticatenia</taxon>
        <taxon>Candidatus Promineifilales</taxon>
        <taxon>Candidatus Promineifilaceae</taxon>
        <taxon>Candidatus Promineifilum</taxon>
    </lineage>
</organism>
<name>A0A160T2G9_9CHLR</name>
<reference evidence="1" key="1">
    <citation type="submission" date="2016-01" db="EMBL/GenBank/DDBJ databases">
        <authorList>
            <person name="Mcilroy J.S."/>
            <person name="Karst M S."/>
            <person name="Albertsen M."/>
        </authorList>
    </citation>
    <scope>NUCLEOTIDE SEQUENCE</scope>
    <source>
        <strain evidence="1">Cfx-K</strain>
    </source>
</reference>
<evidence type="ECO:0000313" key="2">
    <source>
        <dbReference type="Proteomes" id="UP000215027"/>
    </source>
</evidence>